<dbReference type="Pfam" id="PF05368">
    <property type="entry name" value="NmrA"/>
    <property type="match status" value="1"/>
</dbReference>
<proteinExistence type="inferred from homology"/>
<dbReference type="Proteomes" id="UP000249616">
    <property type="component" value="Chromosome"/>
</dbReference>
<evidence type="ECO:0000256" key="2">
    <source>
        <dbReference type="ARBA" id="ARBA00022857"/>
    </source>
</evidence>
<gene>
    <name evidence="4" type="ORF">DN051_00820</name>
    <name evidence="5" type="ORF">DN051_39990</name>
</gene>
<name>A0A2Z4JD34_9ACTN</name>
<sequence length="452" mass="48946">MTDLRVRATTLARAETQHHSALSKLVHTGIDGFSTCCTHRLRNPSLAVEGRIRCAPRNCSPCRWELRLGVCGLCRGVASRVRAGLLVRLHHVNAVRPTRADGEQASLPVGRRPVDSKLIVASTIGVCVESKKVIAVVGATGKQGGGLVDAVLTDPDSPFVVRALTRDASSRAAKEMAARGVEVGEADLDSEISLVQAFAGAHGVFVVTDFWSPLTPEQEAVRPRTIREFEQATNAARAAKAAGVSHVVWSTLEDTRPHFERTGDAVPRVMGGYTAPHFDVKASADAVFAELQVPTTFLRLPFFYETVFLGMGPVRNERGELILSIPIADRKMTVIGAQDIGRTVHRIFKAADHWIGETVSIAAEHVTGAELAAMLSAAIGEKVTYQPFSWPEFRGLDVPHAIAVSNGLQFLAERSEDTEIRDIELTHNLNPELESYEAWIGRHGAALRALNA</sequence>
<evidence type="ECO:0000313" key="4">
    <source>
        <dbReference type="EMBL" id="AWW42166.1"/>
    </source>
</evidence>
<dbReference type="InterPro" id="IPR036291">
    <property type="entry name" value="NAD(P)-bd_dom_sf"/>
</dbReference>
<keyword evidence="2" id="KW-0521">NADP</keyword>
<dbReference type="Gene3D" id="3.90.25.10">
    <property type="entry name" value="UDP-galactose 4-epimerase, domain 1"/>
    <property type="match status" value="1"/>
</dbReference>
<organism evidence="5 6">
    <name type="scientific">Streptomyces cadmiisoli</name>
    <dbReference type="NCBI Taxonomy" id="2184053"/>
    <lineage>
        <taxon>Bacteria</taxon>
        <taxon>Bacillati</taxon>
        <taxon>Actinomycetota</taxon>
        <taxon>Actinomycetes</taxon>
        <taxon>Kitasatosporales</taxon>
        <taxon>Streptomycetaceae</taxon>
        <taxon>Streptomyces</taxon>
        <taxon>Streptomyces aurantiacus group</taxon>
    </lineage>
</organism>
<dbReference type="SUPFAM" id="SSF51735">
    <property type="entry name" value="NAD(P)-binding Rossmann-fold domains"/>
    <property type="match status" value="1"/>
</dbReference>
<dbReference type="Gene3D" id="3.40.50.720">
    <property type="entry name" value="NAD(P)-binding Rossmann-like Domain"/>
    <property type="match status" value="1"/>
</dbReference>
<dbReference type="KEGG" id="scad:DN051_39990"/>
<evidence type="ECO:0000313" key="6">
    <source>
        <dbReference type="Proteomes" id="UP000249616"/>
    </source>
</evidence>
<dbReference type="InterPro" id="IPR008030">
    <property type="entry name" value="NmrA-like"/>
</dbReference>
<dbReference type="AlphaFoldDB" id="A0A2Z4JD34"/>
<comment type="similarity">
    <text evidence="1">Belongs to the NmrA-type oxidoreductase family.</text>
</comment>
<dbReference type="PANTHER" id="PTHR42748:SF7">
    <property type="entry name" value="NMRA LIKE REDOX SENSOR 1-RELATED"/>
    <property type="match status" value="1"/>
</dbReference>
<protein>
    <submittedName>
        <fullName evidence="5">NmrA/HSCARG family protein</fullName>
    </submittedName>
</protein>
<reference evidence="5 6" key="1">
    <citation type="journal article" date="2019" name="Int. J. Syst. Evol. Microbiol.">
        <title>Streptomyces cadmiisoli sp. nov., a novel actinomycete isolated from cadmium-contaminated soil.</title>
        <authorList>
            <person name="Li K."/>
            <person name="Tang X."/>
            <person name="Zhao J."/>
            <person name="Guo Y."/>
            <person name="Tang Y."/>
            <person name="Gao J."/>
        </authorList>
    </citation>
    <scope>NUCLEOTIDE SEQUENCE [LARGE SCALE GENOMIC DNA]</scope>
    <source>
        <strain evidence="5 6">ZFG47</strain>
    </source>
</reference>
<feature type="domain" description="NmrA-like" evidence="3">
    <location>
        <begin position="131"/>
        <end position="414"/>
    </location>
</feature>
<keyword evidence="6" id="KW-1185">Reference proteome</keyword>
<dbReference type="InterPro" id="IPR051164">
    <property type="entry name" value="NmrA-like_oxidored"/>
</dbReference>
<dbReference type="CDD" id="cd05251">
    <property type="entry name" value="NmrA_like_SDR_a"/>
    <property type="match status" value="1"/>
</dbReference>
<evidence type="ECO:0000259" key="3">
    <source>
        <dbReference type="Pfam" id="PF05368"/>
    </source>
</evidence>
<dbReference type="PANTHER" id="PTHR42748">
    <property type="entry name" value="NITROGEN METABOLITE REPRESSION PROTEIN NMRA FAMILY MEMBER"/>
    <property type="match status" value="1"/>
</dbReference>
<accession>A0A2Z4JD34</accession>
<dbReference type="EMBL" id="CP030073">
    <property type="protein sequence ID" value="AWW42166.1"/>
    <property type="molecule type" value="Genomic_DNA"/>
</dbReference>
<dbReference type="KEGG" id="scad:DN051_00820"/>
<evidence type="ECO:0000256" key="1">
    <source>
        <dbReference type="ARBA" id="ARBA00006328"/>
    </source>
</evidence>
<evidence type="ECO:0000313" key="5">
    <source>
        <dbReference type="EMBL" id="AWW42976.1"/>
    </source>
</evidence>
<dbReference type="EMBL" id="CP030073">
    <property type="protein sequence ID" value="AWW42976.1"/>
    <property type="molecule type" value="Genomic_DNA"/>
</dbReference>